<keyword evidence="2 8" id="KW-0963">Cytoplasm</keyword>
<dbReference type="SMART" id="SM00865">
    <property type="entry name" value="Tubulin_C"/>
    <property type="match status" value="1"/>
</dbReference>
<dbReference type="EMBL" id="WIWJ01000028">
    <property type="protein sequence ID" value="MQT48167.1"/>
    <property type="molecule type" value="Genomic_DNA"/>
</dbReference>
<feature type="binding site" evidence="8">
    <location>
        <begin position="21"/>
        <end position="25"/>
    </location>
    <ligand>
        <name>GTP</name>
        <dbReference type="ChEBI" id="CHEBI:37565"/>
    </ligand>
</feature>
<dbReference type="InterPro" id="IPR045061">
    <property type="entry name" value="FtsZ/CetZ"/>
</dbReference>
<evidence type="ECO:0000313" key="23">
    <source>
        <dbReference type="Proteomes" id="UP000478064"/>
    </source>
</evidence>
<evidence type="ECO:0000259" key="11">
    <source>
        <dbReference type="SMART" id="SM00864"/>
    </source>
</evidence>
<dbReference type="EMBL" id="WIVU01000009">
    <property type="protein sequence ID" value="MQU05447.1"/>
    <property type="molecule type" value="Genomic_DNA"/>
</dbReference>
<evidence type="ECO:0000256" key="8">
    <source>
        <dbReference type="HAMAP-Rule" id="MF_00909"/>
    </source>
</evidence>
<evidence type="ECO:0000256" key="7">
    <source>
        <dbReference type="ARBA" id="ARBA00023306"/>
    </source>
</evidence>
<comment type="similarity">
    <text evidence="1 8 10">Belongs to the FtsZ family.</text>
</comment>
<dbReference type="Pfam" id="PF12327">
    <property type="entry name" value="FtsZ_C"/>
    <property type="match status" value="1"/>
</dbReference>
<dbReference type="GO" id="GO:0051258">
    <property type="term" value="P:protein polymerization"/>
    <property type="evidence" value="ECO:0007669"/>
    <property type="project" value="UniProtKB-UniRule"/>
</dbReference>
<dbReference type="GeneID" id="97252569"/>
<keyword evidence="7 8" id="KW-0131">Cell cycle</keyword>
<evidence type="ECO:0000313" key="17">
    <source>
        <dbReference type="EMBL" id="MQU34012.1"/>
    </source>
</evidence>
<dbReference type="GO" id="GO:0003924">
    <property type="term" value="F:GTPase activity"/>
    <property type="evidence" value="ECO:0007669"/>
    <property type="project" value="UniProtKB-UniRule"/>
</dbReference>
<evidence type="ECO:0000313" key="14">
    <source>
        <dbReference type="EMBL" id="MQT74327.1"/>
    </source>
</evidence>
<evidence type="ECO:0000313" key="20">
    <source>
        <dbReference type="Proteomes" id="UP000447574"/>
    </source>
</evidence>
<evidence type="ECO:0000256" key="1">
    <source>
        <dbReference type="ARBA" id="ARBA00009690"/>
    </source>
</evidence>
<evidence type="ECO:0000313" key="21">
    <source>
        <dbReference type="Proteomes" id="UP000466863"/>
    </source>
</evidence>
<dbReference type="Proteomes" id="UP000489190">
    <property type="component" value="Unassembled WGS sequence"/>
</dbReference>
<accession>A0A0J6IEM7</accession>
<dbReference type="GO" id="GO:0032153">
    <property type="term" value="C:cell division site"/>
    <property type="evidence" value="ECO:0007669"/>
    <property type="project" value="UniProtKB-UniRule"/>
</dbReference>
<dbReference type="InterPro" id="IPR036525">
    <property type="entry name" value="Tubulin/FtsZ_GTPase_sf"/>
</dbReference>
<evidence type="ECO:0000313" key="13">
    <source>
        <dbReference type="EMBL" id="MQT48167.1"/>
    </source>
</evidence>
<dbReference type="AlphaFoldDB" id="A0A0J6JAH3"/>
<dbReference type="SUPFAM" id="SSF55307">
    <property type="entry name" value="Tubulin C-terminal domain-like"/>
    <property type="match status" value="1"/>
</dbReference>
<dbReference type="Proteomes" id="UP000478064">
    <property type="component" value="Unassembled WGS sequence"/>
</dbReference>
<keyword evidence="3 8" id="KW-0132">Cell division</keyword>
<dbReference type="OrthoDB" id="9813375at2"/>
<dbReference type="SMART" id="SM00864">
    <property type="entry name" value="Tubulin"/>
    <property type="match status" value="1"/>
</dbReference>
<evidence type="ECO:0000259" key="12">
    <source>
        <dbReference type="SMART" id="SM00865"/>
    </source>
</evidence>
<dbReference type="Proteomes" id="UP000441404">
    <property type="component" value="Unassembled WGS sequence"/>
</dbReference>
<evidence type="ECO:0000256" key="9">
    <source>
        <dbReference type="NCBIfam" id="TIGR00065"/>
    </source>
</evidence>
<keyword evidence="4 8" id="KW-0547">Nucleotide-binding</keyword>
<dbReference type="EMBL" id="WIWF01000024">
    <property type="protein sequence ID" value="MQT74327.1"/>
    <property type="molecule type" value="Genomic_DNA"/>
</dbReference>
<dbReference type="SUPFAM" id="SSF52490">
    <property type="entry name" value="Tubulin nucleotide-binding domain-like"/>
    <property type="match status" value="1"/>
</dbReference>
<comment type="subcellular location">
    <subcellularLocation>
        <location evidence="8">Cytoplasm</location>
    </subcellularLocation>
    <text evidence="8">Assembles at midcell at the inner surface of the cytoplasmic membrane.</text>
</comment>
<evidence type="ECO:0000313" key="19">
    <source>
        <dbReference type="Proteomes" id="UP000441404"/>
    </source>
</evidence>
<evidence type="ECO:0000313" key="18">
    <source>
        <dbReference type="EMBL" id="MQU42268.1"/>
    </source>
</evidence>
<dbReference type="InterPro" id="IPR037103">
    <property type="entry name" value="Tubulin/FtsZ-like_C"/>
</dbReference>
<dbReference type="NCBIfam" id="TIGR00065">
    <property type="entry name" value="ftsZ"/>
    <property type="match status" value="1"/>
</dbReference>
<evidence type="ECO:0000256" key="6">
    <source>
        <dbReference type="ARBA" id="ARBA00023210"/>
    </source>
</evidence>
<dbReference type="Proteomes" id="UP000470186">
    <property type="component" value="Unassembled WGS sequence"/>
</dbReference>
<dbReference type="STRING" id="1608996.TU84_03515"/>
<dbReference type="RefSeq" id="WP_048367173.1">
    <property type="nucleotide sequence ID" value="NZ_CAUQEU010000036.1"/>
</dbReference>
<dbReference type="PANTHER" id="PTHR30314:SF3">
    <property type="entry name" value="MITOCHONDRIAL DIVISION PROTEIN FSZA"/>
    <property type="match status" value="1"/>
</dbReference>
<evidence type="ECO:0000256" key="10">
    <source>
        <dbReference type="RuleBase" id="RU000631"/>
    </source>
</evidence>
<dbReference type="Gene3D" id="3.30.1330.20">
    <property type="entry name" value="Tubulin/FtsZ, C-terminal domain"/>
    <property type="match status" value="1"/>
</dbReference>
<evidence type="ECO:0000313" key="15">
    <source>
        <dbReference type="EMBL" id="MQT89965.1"/>
    </source>
</evidence>
<dbReference type="InterPro" id="IPR003008">
    <property type="entry name" value="Tubulin_FtsZ_GTPase"/>
</dbReference>
<dbReference type="PRINTS" id="PR00423">
    <property type="entry name" value="CELLDVISFTSZ"/>
</dbReference>
<feature type="binding site" evidence="8">
    <location>
        <position position="143"/>
    </location>
    <ligand>
        <name>GTP</name>
        <dbReference type="ChEBI" id="CHEBI:37565"/>
    </ligand>
</feature>
<feature type="binding site" evidence="8">
    <location>
        <position position="139"/>
    </location>
    <ligand>
        <name>GTP</name>
        <dbReference type="ChEBI" id="CHEBI:37565"/>
    </ligand>
</feature>
<evidence type="ECO:0000313" key="22">
    <source>
        <dbReference type="Proteomes" id="UP000470186"/>
    </source>
</evidence>
<accession>A0A0J6JAH3</accession>
<dbReference type="EMBL" id="WIVX01000146">
    <property type="protein sequence ID" value="MQU34012.1"/>
    <property type="molecule type" value="Genomic_DNA"/>
</dbReference>
<dbReference type="GO" id="GO:0043093">
    <property type="term" value="P:FtsZ-dependent cytokinesis"/>
    <property type="evidence" value="ECO:0007669"/>
    <property type="project" value="UniProtKB-UniRule"/>
</dbReference>
<dbReference type="GO" id="GO:0005525">
    <property type="term" value="F:GTP binding"/>
    <property type="evidence" value="ECO:0007669"/>
    <property type="project" value="UniProtKB-UniRule"/>
</dbReference>
<dbReference type="InterPro" id="IPR008280">
    <property type="entry name" value="Tub_FtsZ_C"/>
</dbReference>
<keyword evidence="6 8" id="KW-0717">Septation</keyword>
<protein>
    <recommendedName>
        <fullName evidence="8 9">Cell division protein FtsZ</fullName>
    </recommendedName>
</protein>
<dbReference type="PANTHER" id="PTHR30314">
    <property type="entry name" value="CELL DIVISION PROTEIN FTSZ-RELATED"/>
    <property type="match status" value="1"/>
</dbReference>
<comment type="subunit">
    <text evidence="8">Homodimer. Polymerizes to form a dynamic ring structure in a strictly GTP-dependent manner. Interacts directly with several other division proteins.</text>
</comment>
<organism evidence="18 21">
    <name type="scientific">Pseudomonas helleri</name>
    <dbReference type="NCBI Taxonomy" id="1608996"/>
    <lineage>
        <taxon>Bacteria</taxon>
        <taxon>Pseudomonadati</taxon>
        <taxon>Pseudomonadota</taxon>
        <taxon>Gammaproteobacteria</taxon>
        <taxon>Pseudomonadales</taxon>
        <taxon>Pseudomonadaceae</taxon>
        <taxon>Pseudomonas</taxon>
    </lineage>
</organism>
<evidence type="ECO:0000256" key="3">
    <source>
        <dbReference type="ARBA" id="ARBA00022618"/>
    </source>
</evidence>
<dbReference type="GO" id="GO:0000917">
    <property type="term" value="P:division septum assembly"/>
    <property type="evidence" value="ECO:0007669"/>
    <property type="project" value="UniProtKB-KW"/>
</dbReference>
<dbReference type="InterPro" id="IPR020805">
    <property type="entry name" value="Cell_div_FtsZ_CS"/>
</dbReference>
<reference evidence="19 20" key="1">
    <citation type="submission" date="2019-10" db="EMBL/GenBank/DDBJ databases">
        <title>Evaluation of single-gene subtyping targets for Pseudomonas.</title>
        <authorList>
            <person name="Reichler S.J."/>
            <person name="Orsi R.H."/>
            <person name="Wiedmann M."/>
            <person name="Martin N.H."/>
            <person name="Murphy S.I."/>
        </authorList>
    </citation>
    <scope>NUCLEOTIDE SEQUENCE [LARGE SCALE GENOMIC DNA]</scope>
    <source>
        <strain evidence="16 23">FSL R10-1637</strain>
        <strain evidence="18 21">FSL R10-1876</strain>
        <strain evidence="17 22">FSL R10-2107</strain>
        <strain evidence="14 20">FSL R10-2932</strain>
        <strain evidence="15 24">FSL R10-3254</strain>
        <strain evidence="13 19">FSL R10-3257</strain>
    </source>
</reference>
<feature type="domain" description="Tubulin/FtsZ 2-layer sandwich" evidence="12">
    <location>
        <begin position="207"/>
        <end position="325"/>
    </location>
</feature>
<dbReference type="Gene3D" id="3.40.50.1440">
    <property type="entry name" value="Tubulin/FtsZ, GTPase domain"/>
    <property type="match status" value="1"/>
</dbReference>
<dbReference type="PROSITE" id="PS01135">
    <property type="entry name" value="FTSZ_2"/>
    <property type="match status" value="1"/>
</dbReference>
<keyword evidence="5 8" id="KW-0342">GTP-binding</keyword>
<comment type="caution">
    <text evidence="18">The sequence shown here is derived from an EMBL/GenBank/DDBJ whole genome shotgun (WGS) entry which is preliminary data.</text>
</comment>
<sequence>MFELVDNIPQSPVIKVIGVGGGGGNAVNHMVKSNIEGVEFICANTDAQALKNIGARTILQLGTGVTKGLGAGANPEVGRQAALEDRERIAEVLQGTNMVFITTGMGGGTGTGAAPIIAEVAKEMGILTVAVVTRPFPFEGRKRMQIADEGIRLLSESVDSLITIPNEKLLTILGKDASLLSAFAKADDVLAGAVRGISDIIKRPGMINVDFADVRTVMSEMGMAMMGTGCASGPNRAREATEAAIRNPLLEDVNLEGARGILVNITAGPDLSLGEYSDVGSIIEAFASEHAMVKVGTVIDPDMRDELHVTVVATGLGAKIEKPVKVIDNTVQASYATASAQPAPSRQEPRVERQELPAVNYRDLDRPTVMRNQAQHGATAAAKLNPQDDLDYLDIPAFLRRQAD</sequence>
<dbReference type="InterPro" id="IPR024757">
    <property type="entry name" value="FtsZ_C"/>
</dbReference>
<dbReference type="HAMAP" id="MF_00909">
    <property type="entry name" value="FtsZ"/>
    <property type="match status" value="1"/>
</dbReference>
<dbReference type="FunFam" id="3.40.50.1440:FF:000023">
    <property type="entry name" value="Cell division protein FtsZ"/>
    <property type="match status" value="1"/>
</dbReference>
<dbReference type="InterPro" id="IPR000158">
    <property type="entry name" value="Cell_div_FtsZ"/>
</dbReference>
<dbReference type="InterPro" id="IPR018316">
    <property type="entry name" value="Tubulin/FtsZ_2-layer-sand-dom"/>
</dbReference>
<dbReference type="GO" id="GO:0005737">
    <property type="term" value="C:cytoplasm"/>
    <property type="evidence" value="ECO:0007669"/>
    <property type="project" value="UniProtKB-SubCell"/>
</dbReference>
<dbReference type="Pfam" id="PF00091">
    <property type="entry name" value="Tubulin"/>
    <property type="match status" value="1"/>
</dbReference>
<evidence type="ECO:0000256" key="4">
    <source>
        <dbReference type="ARBA" id="ARBA00022741"/>
    </source>
</evidence>
<dbReference type="CDD" id="cd02201">
    <property type="entry name" value="FtsZ_type1"/>
    <property type="match status" value="1"/>
</dbReference>
<comment type="function">
    <text evidence="8 10">Essential cell division protein that forms a contractile ring structure (Z ring) at the future cell division site. The regulation of the ring assembly controls the timing and the location of cell division. One of the functions of the FtsZ ring is to recruit other cell division proteins to the septum to produce a new cell wall between the dividing cells. Binds GTP and shows GTPase activity.</text>
</comment>
<dbReference type="Proteomes" id="UP000447574">
    <property type="component" value="Unassembled WGS sequence"/>
</dbReference>
<proteinExistence type="inferred from homology"/>
<evidence type="ECO:0000313" key="24">
    <source>
        <dbReference type="Proteomes" id="UP000489190"/>
    </source>
</evidence>
<evidence type="ECO:0000313" key="16">
    <source>
        <dbReference type="EMBL" id="MQU05447.1"/>
    </source>
</evidence>
<dbReference type="PROSITE" id="PS01134">
    <property type="entry name" value="FTSZ_1"/>
    <property type="match status" value="1"/>
</dbReference>
<feature type="binding site" evidence="8">
    <location>
        <position position="187"/>
    </location>
    <ligand>
        <name>GTP</name>
        <dbReference type="ChEBI" id="CHEBI:37565"/>
    </ligand>
</feature>
<feature type="binding site" evidence="8">
    <location>
        <begin position="108"/>
        <end position="110"/>
    </location>
    <ligand>
        <name>GTP</name>
        <dbReference type="ChEBI" id="CHEBI:37565"/>
    </ligand>
</feature>
<gene>
    <name evidence="8 18" type="primary">ftsZ</name>
    <name evidence="16" type="ORF">GHO27_07070</name>
    <name evidence="18" type="ORF">GHO28_07050</name>
    <name evidence="17" type="ORF">GHO30_21990</name>
    <name evidence="14" type="ORF">GHO37_08425</name>
    <name evidence="15" type="ORF">GHO39_12585</name>
    <name evidence="13" type="ORF">GHO40_15780</name>
</gene>
<evidence type="ECO:0000256" key="5">
    <source>
        <dbReference type="ARBA" id="ARBA00023134"/>
    </source>
</evidence>
<evidence type="ECO:0000256" key="2">
    <source>
        <dbReference type="ARBA" id="ARBA00022490"/>
    </source>
</evidence>
<dbReference type="EMBL" id="WIWI01000029">
    <property type="protein sequence ID" value="MQT89965.1"/>
    <property type="molecule type" value="Genomic_DNA"/>
</dbReference>
<dbReference type="Proteomes" id="UP000466863">
    <property type="component" value="Unassembled WGS sequence"/>
</dbReference>
<name>A0A0J6JAH3_9PSED</name>
<dbReference type="EMBL" id="WIVV01000022">
    <property type="protein sequence ID" value="MQU42268.1"/>
    <property type="molecule type" value="Genomic_DNA"/>
</dbReference>
<keyword evidence="22" id="KW-1185">Reference proteome</keyword>
<feature type="domain" description="Tubulin/FtsZ GTPase" evidence="11">
    <location>
        <begin position="13"/>
        <end position="205"/>
    </location>
</feature>